<comment type="cofactor">
    <cofactor evidence="1">
        <name>FMN</name>
        <dbReference type="ChEBI" id="CHEBI:58210"/>
    </cofactor>
</comment>
<evidence type="ECO:0000256" key="4">
    <source>
        <dbReference type="ARBA" id="ARBA00022694"/>
    </source>
</evidence>
<evidence type="ECO:0000256" key="1">
    <source>
        <dbReference type="ARBA" id="ARBA00001917"/>
    </source>
</evidence>
<protein>
    <recommendedName>
        <fullName evidence="7">DUS-like FMN-binding domain-containing protein</fullName>
    </recommendedName>
</protein>
<dbReference type="OrthoDB" id="10262250at2759"/>
<evidence type="ECO:0000256" key="5">
    <source>
        <dbReference type="ARBA" id="ARBA00023002"/>
    </source>
</evidence>
<feature type="compositionally biased region" description="Polar residues" evidence="6">
    <location>
        <begin position="18"/>
        <end position="28"/>
    </location>
</feature>
<evidence type="ECO:0000313" key="8">
    <source>
        <dbReference type="EMBL" id="GHP05145.1"/>
    </source>
</evidence>
<feature type="domain" description="DUS-like FMN-binding" evidence="7">
    <location>
        <begin position="45"/>
        <end position="287"/>
    </location>
</feature>
<evidence type="ECO:0000259" key="7">
    <source>
        <dbReference type="Pfam" id="PF01207"/>
    </source>
</evidence>
<name>A0A830HDN6_9CHLO</name>
<dbReference type="Gene3D" id="3.20.20.70">
    <property type="entry name" value="Aldolase class I"/>
    <property type="match status" value="1"/>
</dbReference>
<dbReference type="EMBL" id="BNJQ01000009">
    <property type="protein sequence ID" value="GHP05145.1"/>
    <property type="molecule type" value="Genomic_DNA"/>
</dbReference>
<dbReference type="GO" id="GO:0005737">
    <property type="term" value="C:cytoplasm"/>
    <property type="evidence" value="ECO:0007669"/>
    <property type="project" value="TreeGrafter"/>
</dbReference>
<dbReference type="PANTHER" id="PTHR45936">
    <property type="entry name" value="TRNA-DIHYDROURIDINE(20) SYNTHASE [NAD(P)+]-LIKE"/>
    <property type="match status" value="1"/>
</dbReference>
<organism evidence="8 9">
    <name type="scientific">Pycnococcus provasolii</name>
    <dbReference type="NCBI Taxonomy" id="41880"/>
    <lineage>
        <taxon>Eukaryota</taxon>
        <taxon>Viridiplantae</taxon>
        <taxon>Chlorophyta</taxon>
        <taxon>Pseudoscourfieldiophyceae</taxon>
        <taxon>Pseudoscourfieldiales</taxon>
        <taxon>Pycnococcaceae</taxon>
        <taxon>Pycnococcus</taxon>
    </lineage>
</organism>
<dbReference type="InterPro" id="IPR013785">
    <property type="entry name" value="Aldolase_TIM"/>
</dbReference>
<feature type="region of interest" description="Disordered" evidence="6">
    <location>
        <begin position="1"/>
        <end position="28"/>
    </location>
</feature>
<dbReference type="Pfam" id="PF01207">
    <property type="entry name" value="Dus"/>
    <property type="match status" value="1"/>
</dbReference>
<dbReference type="SUPFAM" id="SSF51395">
    <property type="entry name" value="FMN-linked oxidoreductases"/>
    <property type="match status" value="1"/>
</dbReference>
<evidence type="ECO:0000256" key="3">
    <source>
        <dbReference type="ARBA" id="ARBA00022643"/>
    </source>
</evidence>
<evidence type="ECO:0000313" key="9">
    <source>
        <dbReference type="Proteomes" id="UP000660262"/>
    </source>
</evidence>
<accession>A0A830HDN6</accession>
<dbReference type="Proteomes" id="UP000660262">
    <property type="component" value="Unassembled WGS sequence"/>
</dbReference>
<gene>
    <name evidence="8" type="ORF">PPROV_000389700</name>
</gene>
<reference evidence="8" key="1">
    <citation type="submission" date="2020-10" db="EMBL/GenBank/DDBJ databases">
        <title>Unveiling of a novel bifunctional photoreceptor, Dualchrome1, isolated from a cosmopolitan green alga.</title>
        <authorList>
            <person name="Suzuki S."/>
            <person name="Kawachi M."/>
        </authorList>
    </citation>
    <scope>NUCLEOTIDE SEQUENCE</scope>
    <source>
        <strain evidence="8">NIES 2893</strain>
    </source>
</reference>
<dbReference type="GO" id="GO:0017150">
    <property type="term" value="F:tRNA dihydrouridine synthase activity"/>
    <property type="evidence" value="ECO:0007669"/>
    <property type="project" value="InterPro"/>
</dbReference>
<dbReference type="AlphaFoldDB" id="A0A830HDN6"/>
<keyword evidence="3" id="KW-0288">FMN</keyword>
<keyword evidence="9" id="KW-1185">Reference proteome</keyword>
<dbReference type="CDD" id="cd02801">
    <property type="entry name" value="DUS_like_FMN"/>
    <property type="match status" value="1"/>
</dbReference>
<dbReference type="GO" id="GO:0050660">
    <property type="term" value="F:flavin adenine dinucleotide binding"/>
    <property type="evidence" value="ECO:0007669"/>
    <property type="project" value="InterPro"/>
</dbReference>
<dbReference type="InterPro" id="IPR018517">
    <property type="entry name" value="tRNA_hU_synthase_CS"/>
</dbReference>
<evidence type="ECO:0000256" key="6">
    <source>
        <dbReference type="SAM" id="MobiDB-lite"/>
    </source>
</evidence>
<feature type="compositionally biased region" description="Basic and acidic residues" evidence="6">
    <location>
        <begin position="1"/>
        <end position="12"/>
    </location>
</feature>
<sequence>MAADDAPHEQQVHDGSAAPSSSAHCTPLSSRPETAWDFYGDKNVLAPMVRVGHLPTRLLALQYGADIVYGPETIDKRLMSCSRQSDEVTGTTVFVDHDNKALFTTCALEREKVVMQIGTNNAVNALKAAEVVAKDVAAIDVNMGCPKPFSTQGAMGSRLLSDVEKARDIMATLRRNLPSSVHVTCKIRLLDDVDSTVAFARAMEACGISALGVHARYIPQRPRDAAHWKLVKPVVDALACPVILSGDVFTFADFQRARDELGVAAAMTARGAQWNASIFRADGFHSNNEVREAFLQKCCWMSKYPYQLAKFQLQEMMLAPSWFHRAPGDVMTLKTDLGRAIQSAKSLRGLCEALGPSMARYHDACVEWRAKRGSEAKEALDDNGDEHPFNLMHRHASSTCM</sequence>
<keyword evidence="4" id="KW-0819">tRNA processing</keyword>
<dbReference type="PROSITE" id="PS01136">
    <property type="entry name" value="UPF0034"/>
    <property type="match status" value="1"/>
</dbReference>
<proteinExistence type="predicted"/>
<dbReference type="PANTHER" id="PTHR45936:SF1">
    <property type="entry name" value="TRNA-DIHYDROURIDINE(20) SYNTHASE [NAD(P)+]-LIKE"/>
    <property type="match status" value="1"/>
</dbReference>
<evidence type="ECO:0000256" key="2">
    <source>
        <dbReference type="ARBA" id="ARBA00022630"/>
    </source>
</evidence>
<comment type="caution">
    <text evidence="8">The sequence shown here is derived from an EMBL/GenBank/DDBJ whole genome shotgun (WGS) entry which is preliminary data.</text>
</comment>
<dbReference type="InterPro" id="IPR052582">
    <property type="entry name" value="tRNA-DUS-like"/>
</dbReference>
<keyword evidence="2" id="KW-0285">Flavoprotein</keyword>
<dbReference type="InterPro" id="IPR035587">
    <property type="entry name" value="DUS-like_FMN-bd"/>
</dbReference>
<keyword evidence="5" id="KW-0560">Oxidoreductase</keyword>